<name>A0A399SXM5_9BACT</name>
<dbReference type="InterPro" id="IPR036264">
    <property type="entry name" value="Bact_exopeptidase_dim_dom"/>
</dbReference>
<dbReference type="Pfam" id="PF01546">
    <property type="entry name" value="Peptidase_M20"/>
    <property type="match status" value="1"/>
</dbReference>
<dbReference type="Pfam" id="PF07687">
    <property type="entry name" value="M20_dimer"/>
    <property type="match status" value="1"/>
</dbReference>
<evidence type="ECO:0000256" key="7">
    <source>
        <dbReference type="ARBA" id="ARBA00022723"/>
    </source>
</evidence>
<keyword evidence="8" id="KW-0378">Hydrolase</keyword>
<keyword evidence="14" id="KW-1185">Reference proteome</keyword>
<dbReference type="InterPro" id="IPR001261">
    <property type="entry name" value="ArgE/DapE_CS"/>
</dbReference>
<evidence type="ECO:0000256" key="9">
    <source>
        <dbReference type="ARBA" id="ARBA00022833"/>
    </source>
</evidence>
<dbReference type="SUPFAM" id="SSF55031">
    <property type="entry name" value="Bacterial exopeptidase dimerisation domain"/>
    <property type="match status" value="1"/>
</dbReference>
<protein>
    <recommendedName>
        <fullName evidence="6">Probable succinyl-diaminopimelate desuccinylase</fullName>
        <ecNumber evidence="5">3.5.1.18</ecNumber>
    </recommendedName>
</protein>
<evidence type="ECO:0000256" key="2">
    <source>
        <dbReference type="ARBA" id="ARBA00001947"/>
    </source>
</evidence>
<dbReference type="EC" id="3.5.1.18" evidence="5"/>
<dbReference type="AlphaFoldDB" id="A0A399SXM5"/>
<dbReference type="PROSITE" id="PS00759">
    <property type="entry name" value="ARGE_DAPE_CPG2_2"/>
    <property type="match status" value="1"/>
</dbReference>
<dbReference type="InterPro" id="IPR050072">
    <property type="entry name" value="Peptidase_M20A"/>
</dbReference>
<gene>
    <name evidence="13" type="ORF">D1614_16250</name>
</gene>
<accession>A0A399SXM5</accession>
<dbReference type="CDD" id="cd08659">
    <property type="entry name" value="M20_ArgE_DapE-like"/>
    <property type="match status" value="1"/>
</dbReference>
<evidence type="ECO:0000256" key="6">
    <source>
        <dbReference type="ARBA" id="ARBA00016853"/>
    </source>
</evidence>
<dbReference type="OrthoDB" id="9792335at2"/>
<comment type="cofactor">
    <cofactor evidence="1">
        <name>Co(2+)</name>
        <dbReference type="ChEBI" id="CHEBI:48828"/>
    </cofactor>
</comment>
<feature type="domain" description="Peptidase M20 dimerisation" evidence="12">
    <location>
        <begin position="172"/>
        <end position="274"/>
    </location>
</feature>
<dbReference type="InterPro" id="IPR011650">
    <property type="entry name" value="Peptidase_M20_dimer"/>
</dbReference>
<dbReference type="PANTHER" id="PTHR43808:SF32">
    <property type="entry name" value="ARGE_DAPE-RELATED DEACYLASE"/>
    <property type="match status" value="1"/>
</dbReference>
<dbReference type="Gene3D" id="3.40.630.10">
    <property type="entry name" value="Zn peptidases"/>
    <property type="match status" value="1"/>
</dbReference>
<dbReference type="Proteomes" id="UP000265926">
    <property type="component" value="Unassembled WGS sequence"/>
</dbReference>
<evidence type="ECO:0000256" key="3">
    <source>
        <dbReference type="ARBA" id="ARBA00005130"/>
    </source>
</evidence>
<dbReference type="UniPathway" id="UPA00034">
    <property type="reaction ID" value="UER00021"/>
</dbReference>
<evidence type="ECO:0000313" key="13">
    <source>
        <dbReference type="EMBL" id="RIJ46985.1"/>
    </source>
</evidence>
<evidence type="ECO:0000256" key="11">
    <source>
        <dbReference type="ARBA" id="ARBA00051301"/>
    </source>
</evidence>
<comment type="cofactor">
    <cofactor evidence="2">
        <name>Zn(2+)</name>
        <dbReference type="ChEBI" id="CHEBI:29105"/>
    </cofactor>
</comment>
<keyword evidence="7" id="KW-0479">Metal-binding</keyword>
<reference evidence="13 14" key="1">
    <citation type="submission" date="2018-08" db="EMBL/GenBank/DDBJ databases">
        <title>Pallidiluteibacterium maritimus gen. nov., sp. nov., isolated from coastal sediment.</title>
        <authorList>
            <person name="Zhou L.Y."/>
        </authorList>
    </citation>
    <scope>NUCLEOTIDE SEQUENCE [LARGE SCALE GENOMIC DNA]</scope>
    <source>
        <strain evidence="13 14">XSD2</strain>
    </source>
</reference>
<evidence type="ECO:0000256" key="8">
    <source>
        <dbReference type="ARBA" id="ARBA00022801"/>
    </source>
</evidence>
<keyword evidence="9" id="KW-0862">Zinc</keyword>
<dbReference type="GO" id="GO:0009089">
    <property type="term" value="P:lysine biosynthetic process via diaminopimelate"/>
    <property type="evidence" value="ECO:0007669"/>
    <property type="project" value="UniProtKB-UniPathway"/>
</dbReference>
<evidence type="ECO:0000259" key="12">
    <source>
        <dbReference type="Pfam" id="PF07687"/>
    </source>
</evidence>
<dbReference type="RefSeq" id="WP_119439026.1">
    <property type="nucleotide sequence ID" value="NZ_QWGR01000010.1"/>
</dbReference>
<evidence type="ECO:0000256" key="4">
    <source>
        <dbReference type="ARBA" id="ARBA00006247"/>
    </source>
</evidence>
<keyword evidence="10" id="KW-0170">Cobalt</keyword>
<dbReference type="GO" id="GO:0009014">
    <property type="term" value="F:succinyl-diaminopimelate desuccinylase activity"/>
    <property type="evidence" value="ECO:0007669"/>
    <property type="project" value="UniProtKB-EC"/>
</dbReference>
<dbReference type="SUPFAM" id="SSF53187">
    <property type="entry name" value="Zn-dependent exopeptidases"/>
    <property type="match status" value="1"/>
</dbReference>
<evidence type="ECO:0000313" key="14">
    <source>
        <dbReference type="Proteomes" id="UP000265926"/>
    </source>
</evidence>
<comment type="similarity">
    <text evidence="4">Belongs to the peptidase M20A family.</text>
</comment>
<organism evidence="13 14">
    <name type="scientific">Maribellus luteus</name>
    <dbReference type="NCBI Taxonomy" id="2305463"/>
    <lineage>
        <taxon>Bacteria</taxon>
        <taxon>Pseudomonadati</taxon>
        <taxon>Bacteroidota</taxon>
        <taxon>Bacteroidia</taxon>
        <taxon>Marinilabiliales</taxon>
        <taxon>Prolixibacteraceae</taxon>
        <taxon>Maribellus</taxon>
    </lineage>
</organism>
<dbReference type="PANTHER" id="PTHR43808">
    <property type="entry name" value="ACETYLORNITHINE DEACETYLASE"/>
    <property type="match status" value="1"/>
</dbReference>
<sequence length="375" mass="40101">MPIPDVTDLTRELIRLNTVNPPGNEESAAKLCGAWLAGNGFEVEYIPYEENRLHLVARNRSGKGERPLVFSGHFDTVPFAVENWTVSPLGGDIKDGKVYGRGSSDMKGGLAAMMVAAIRAVKQKPDANVCLVFTAGEETGCQGAKHLVSTYKEFAEAKGIVVAEPTGNIPAIGHKGALYLNVTATGKTAHSSMPHLGDNAIYKVARAILKAESFDFKEEKHPLLGLSTLNVGKMQGGANLNSVPDYALFTIDARTTPHTKHSDLLQRLTQALGTDVAIETLVDMEAVSTNEADTFVQLVYSTCGVTGQTAGYPKSLPYLTDGAVLQPAFNGAPLVILGPGEPEMAHKTDEFCCLDKLTNAVEIYTNIILKGDSLQ</sequence>
<dbReference type="EMBL" id="QWGR01000010">
    <property type="protein sequence ID" value="RIJ46985.1"/>
    <property type="molecule type" value="Genomic_DNA"/>
</dbReference>
<dbReference type="NCBIfam" id="TIGR01910">
    <property type="entry name" value="DapE-ArgE"/>
    <property type="match status" value="1"/>
</dbReference>
<evidence type="ECO:0000256" key="1">
    <source>
        <dbReference type="ARBA" id="ARBA00001941"/>
    </source>
</evidence>
<dbReference type="Gene3D" id="3.30.70.360">
    <property type="match status" value="1"/>
</dbReference>
<evidence type="ECO:0000256" key="5">
    <source>
        <dbReference type="ARBA" id="ARBA00011921"/>
    </source>
</evidence>
<comment type="caution">
    <text evidence="13">The sequence shown here is derived from an EMBL/GenBank/DDBJ whole genome shotgun (WGS) entry which is preliminary data.</text>
</comment>
<comment type="catalytic activity">
    <reaction evidence="11">
        <text>N-succinyl-(2S,6S)-2,6-diaminopimelate + H2O = (2S,6S)-2,6-diaminopimelate + succinate</text>
        <dbReference type="Rhea" id="RHEA:22608"/>
        <dbReference type="ChEBI" id="CHEBI:15377"/>
        <dbReference type="ChEBI" id="CHEBI:30031"/>
        <dbReference type="ChEBI" id="CHEBI:57609"/>
        <dbReference type="ChEBI" id="CHEBI:58087"/>
        <dbReference type="EC" id="3.5.1.18"/>
    </reaction>
</comment>
<dbReference type="InterPro" id="IPR002933">
    <property type="entry name" value="Peptidase_M20"/>
</dbReference>
<proteinExistence type="inferred from homology"/>
<evidence type="ECO:0000256" key="10">
    <source>
        <dbReference type="ARBA" id="ARBA00023285"/>
    </source>
</evidence>
<comment type="pathway">
    <text evidence="3">Amino-acid biosynthesis; L-lysine biosynthesis via DAP pathway; LL-2,6-diaminopimelate from (S)-tetrahydrodipicolinate (succinylase route): step 3/3.</text>
</comment>
<dbReference type="InterPro" id="IPR010182">
    <property type="entry name" value="ArgE/DapE"/>
</dbReference>
<dbReference type="GO" id="GO:0046872">
    <property type="term" value="F:metal ion binding"/>
    <property type="evidence" value="ECO:0007669"/>
    <property type="project" value="UniProtKB-KW"/>
</dbReference>